<dbReference type="SUPFAM" id="SSF54534">
    <property type="entry name" value="FKBP-like"/>
    <property type="match status" value="1"/>
</dbReference>
<keyword evidence="3" id="KW-0732">Signal</keyword>
<keyword evidence="5 6" id="KW-0413">Isomerase</keyword>
<dbReference type="Gene3D" id="6.10.250.2970">
    <property type="match status" value="1"/>
</dbReference>
<evidence type="ECO:0000256" key="4">
    <source>
        <dbReference type="ARBA" id="ARBA00023110"/>
    </source>
</evidence>
<evidence type="ECO:0000256" key="6">
    <source>
        <dbReference type="PROSITE-ProRule" id="PRU00277"/>
    </source>
</evidence>
<proteinExistence type="inferred from homology"/>
<evidence type="ECO:0000256" key="3">
    <source>
        <dbReference type="ARBA" id="ARBA00022729"/>
    </source>
</evidence>
<dbReference type="PROSITE" id="PS50059">
    <property type="entry name" value="FKBP_PPIASE"/>
    <property type="match status" value="1"/>
</dbReference>
<dbReference type="InterPro" id="IPR001179">
    <property type="entry name" value="PPIase_FKBP_dom"/>
</dbReference>
<dbReference type="FunFam" id="3.10.50.40:FF:000045">
    <property type="entry name" value="Peptidyl-prolyl cis-trans isomerase"/>
    <property type="match status" value="1"/>
</dbReference>
<evidence type="ECO:0000256" key="2">
    <source>
        <dbReference type="ARBA" id="ARBA00006577"/>
    </source>
</evidence>
<dbReference type="Gene3D" id="3.10.50.40">
    <property type="match status" value="1"/>
</dbReference>
<dbReference type="Pfam" id="PF01346">
    <property type="entry name" value="FKBP_N"/>
    <property type="match status" value="1"/>
</dbReference>
<dbReference type="PANTHER" id="PTHR43811">
    <property type="entry name" value="FKBP-TYPE PEPTIDYL-PROLYL CIS-TRANS ISOMERASE FKPA"/>
    <property type="match status" value="1"/>
</dbReference>
<dbReference type="Pfam" id="PF00254">
    <property type="entry name" value="FKBP_C"/>
    <property type="match status" value="1"/>
</dbReference>
<evidence type="ECO:0000256" key="1">
    <source>
        <dbReference type="ARBA" id="ARBA00000971"/>
    </source>
</evidence>
<dbReference type="OrthoDB" id="9814548at2"/>
<evidence type="ECO:0000313" key="10">
    <source>
        <dbReference type="Proteomes" id="UP000219336"/>
    </source>
</evidence>
<comment type="catalytic activity">
    <reaction evidence="1 6 7">
        <text>[protein]-peptidylproline (omega=180) = [protein]-peptidylproline (omega=0)</text>
        <dbReference type="Rhea" id="RHEA:16237"/>
        <dbReference type="Rhea" id="RHEA-COMP:10747"/>
        <dbReference type="Rhea" id="RHEA-COMP:10748"/>
        <dbReference type="ChEBI" id="CHEBI:83833"/>
        <dbReference type="ChEBI" id="CHEBI:83834"/>
        <dbReference type="EC" id="5.2.1.8"/>
    </reaction>
</comment>
<feature type="domain" description="PPIase FKBP-type" evidence="8">
    <location>
        <begin position="72"/>
        <end position="157"/>
    </location>
</feature>
<dbReference type="RefSeq" id="WP_096994702.1">
    <property type="nucleotide sequence ID" value="NZ_JBHSII010000009.1"/>
</dbReference>
<evidence type="ECO:0000313" key="9">
    <source>
        <dbReference type="EMBL" id="SNX49682.1"/>
    </source>
</evidence>
<dbReference type="AlphaFoldDB" id="A0A240ELW1"/>
<dbReference type="InterPro" id="IPR046357">
    <property type="entry name" value="PPIase_dom_sf"/>
</dbReference>
<evidence type="ECO:0000259" key="8">
    <source>
        <dbReference type="PROSITE" id="PS50059"/>
    </source>
</evidence>
<dbReference type="InterPro" id="IPR000774">
    <property type="entry name" value="PPIase_FKBP_N"/>
</dbReference>
<protein>
    <recommendedName>
        <fullName evidence="7">Peptidyl-prolyl cis-trans isomerase</fullName>
        <ecNumber evidence="7">5.2.1.8</ecNumber>
    </recommendedName>
</protein>
<name>A0A240ELW1_9VIBR</name>
<sequence>MSKVLIPLIVLLLAAFMIYRTWTNSKAGEENLQKGQAFLQENAKKDGIITTESGLQYEVLHTSGNTEKPGPKSKVKVHYHGTLIDGTVFDSSVDRGTPISFGLNQVIKGWQEGLQYMSESDKYRLYIPSTLGYGKNGSGPIPPSAVLIFDVELIEIQ</sequence>
<dbReference type="PANTHER" id="PTHR43811:SF57">
    <property type="entry name" value="FKBP-TYPE PEPTIDYL-PROLYL CIS-TRANS ISOMERASE FKPA-RELATED"/>
    <property type="match status" value="1"/>
</dbReference>
<dbReference type="GO" id="GO:0006457">
    <property type="term" value="P:protein folding"/>
    <property type="evidence" value="ECO:0007669"/>
    <property type="project" value="InterPro"/>
</dbReference>
<gene>
    <name evidence="9" type="primary">mip_2</name>
    <name evidence="9" type="ORF">VTH8203_03330</name>
</gene>
<keyword evidence="4 6" id="KW-0697">Rotamase</keyword>
<dbReference type="GO" id="GO:0003755">
    <property type="term" value="F:peptidyl-prolyl cis-trans isomerase activity"/>
    <property type="evidence" value="ECO:0007669"/>
    <property type="project" value="UniProtKB-UniRule"/>
</dbReference>
<accession>A0A240ELW1</accession>
<evidence type="ECO:0000256" key="5">
    <source>
        <dbReference type="ARBA" id="ARBA00023235"/>
    </source>
</evidence>
<dbReference type="Proteomes" id="UP000219336">
    <property type="component" value="Unassembled WGS sequence"/>
</dbReference>
<comment type="similarity">
    <text evidence="2 7">Belongs to the FKBP-type PPIase family.</text>
</comment>
<organism evidence="9 10">
    <name type="scientific">Vibrio thalassae</name>
    <dbReference type="NCBI Taxonomy" id="1243014"/>
    <lineage>
        <taxon>Bacteria</taxon>
        <taxon>Pseudomonadati</taxon>
        <taxon>Pseudomonadota</taxon>
        <taxon>Gammaproteobacteria</taxon>
        <taxon>Vibrionales</taxon>
        <taxon>Vibrionaceae</taxon>
        <taxon>Vibrio</taxon>
    </lineage>
</organism>
<keyword evidence="10" id="KW-1185">Reference proteome</keyword>
<dbReference type="EC" id="5.2.1.8" evidence="7"/>
<reference evidence="10" key="1">
    <citation type="submission" date="2016-06" db="EMBL/GenBank/DDBJ databases">
        <authorList>
            <person name="Rodrigo-Torres L."/>
            <person name="Arahal R.D."/>
            <person name="Lucena T."/>
        </authorList>
    </citation>
    <scope>NUCLEOTIDE SEQUENCE [LARGE SCALE GENOMIC DNA]</scope>
    <source>
        <strain evidence="10">CECT8203</strain>
    </source>
</reference>
<evidence type="ECO:0000256" key="7">
    <source>
        <dbReference type="RuleBase" id="RU003915"/>
    </source>
</evidence>
<dbReference type="EMBL" id="OANU01000068">
    <property type="protein sequence ID" value="SNX49682.1"/>
    <property type="molecule type" value="Genomic_DNA"/>
</dbReference>